<dbReference type="OrthoDB" id="708726at2"/>
<evidence type="ECO:0000313" key="2">
    <source>
        <dbReference type="EMBL" id="SFS80530.1"/>
    </source>
</evidence>
<protein>
    <recommendedName>
        <fullName evidence="1">CoA-binding domain-containing protein</fullName>
    </recommendedName>
</protein>
<proteinExistence type="predicted"/>
<dbReference type="EMBL" id="FOZP01000011">
    <property type="protein sequence ID" value="SFS80530.1"/>
    <property type="molecule type" value="Genomic_DNA"/>
</dbReference>
<dbReference type="AlphaFoldDB" id="A0A1I6SUH6"/>
<keyword evidence="3" id="KW-1185">Reference proteome</keyword>
<gene>
    <name evidence="2" type="ORF">SAMN04488006_0133</name>
</gene>
<dbReference type="STRING" id="593133.SAMN04488006_0133"/>
<evidence type="ECO:0000259" key="1">
    <source>
        <dbReference type="Pfam" id="PF13380"/>
    </source>
</evidence>
<dbReference type="Proteomes" id="UP000199312">
    <property type="component" value="Unassembled WGS sequence"/>
</dbReference>
<accession>A0A1I6SUH6</accession>
<name>A0A1I6SUH6_9FLAO</name>
<evidence type="ECO:0000313" key="3">
    <source>
        <dbReference type="Proteomes" id="UP000199312"/>
    </source>
</evidence>
<dbReference type="InterPro" id="IPR036291">
    <property type="entry name" value="NAD(P)-bd_dom_sf"/>
</dbReference>
<reference evidence="3" key="1">
    <citation type="submission" date="2016-10" db="EMBL/GenBank/DDBJ databases">
        <authorList>
            <person name="Varghese N."/>
            <person name="Submissions S."/>
        </authorList>
    </citation>
    <scope>NUCLEOTIDE SEQUENCE [LARGE SCALE GENOMIC DNA]</scope>
    <source>
        <strain evidence="3">DSM 24450</strain>
    </source>
</reference>
<dbReference type="InterPro" id="IPR003781">
    <property type="entry name" value="CoA-bd"/>
</dbReference>
<dbReference type="Pfam" id="PF13380">
    <property type="entry name" value="CoA_binding_2"/>
    <property type="match status" value="1"/>
</dbReference>
<dbReference type="SUPFAM" id="SSF51735">
    <property type="entry name" value="NAD(P)-binding Rossmann-fold domains"/>
    <property type="match status" value="1"/>
</dbReference>
<sequence length="120" mass="13646">MKKNTLVLGASENPSRYSNIAIKRLLNKGIEVKAIGMRVGNVEGVKIEDYKKDFSDIDTVTLYLSAKNQVEYYNYILGLKPRRVIFNPGTENRELEELLTNNNIAFENACTLVLLSLNQY</sequence>
<dbReference type="RefSeq" id="WP_090230550.1">
    <property type="nucleotide sequence ID" value="NZ_FOZP01000011.1"/>
</dbReference>
<feature type="domain" description="CoA-binding" evidence="1">
    <location>
        <begin position="3"/>
        <end position="114"/>
    </location>
</feature>
<organism evidence="2 3">
    <name type="scientific">Lutibacter maritimus</name>
    <dbReference type="NCBI Taxonomy" id="593133"/>
    <lineage>
        <taxon>Bacteria</taxon>
        <taxon>Pseudomonadati</taxon>
        <taxon>Bacteroidota</taxon>
        <taxon>Flavobacteriia</taxon>
        <taxon>Flavobacteriales</taxon>
        <taxon>Flavobacteriaceae</taxon>
        <taxon>Lutibacter</taxon>
    </lineage>
</organism>
<dbReference type="Gene3D" id="3.40.50.720">
    <property type="entry name" value="NAD(P)-binding Rossmann-like Domain"/>
    <property type="match status" value="1"/>
</dbReference>